<reference evidence="3" key="2">
    <citation type="submission" date="2025-08" db="UniProtKB">
        <authorList>
            <consortium name="RefSeq"/>
        </authorList>
    </citation>
    <scope>IDENTIFICATION</scope>
    <source>
        <tissue evidence="3">Whole plant</tissue>
    </source>
</reference>
<dbReference type="Proteomes" id="UP000515211">
    <property type="component" value="Chromosome 4"/>
</dbReference>
<gene>
    <name evidence="3" type="primary">LOC110280424</name>
</gene>
<accession>A0A9C6TX80</accession>
<dbReference type="PANTHER" id="PTHR23272:SF161">
    <property type="entry name" value="ZINC FINGER BED DOMAIN-CONTAINING PROTEIN RICESLEEPER 1-LIKE"/>
    <property type="match status" value="1"/>
</dbReference>
<evidence type="ECO:0000313" key="3">
    <source>
        <dbReference type="RefSeq" id="XP_052116414.1"/>
    </source>
</evidence>
<dbReference type="Pfam" id="PF05699">
    <property type="entry name" value="Dimer_Tnp_hAT"/>
    <property type="match status" value="1"/>
</dbReference>
<protein>
    <submittedName>
        <fullName evidence="3">Uncharacterized protein LOC110280424</fullName>
    </submittedName>
</protein>
<feature type="domain" description="HAT C-terminal dimerisation" evidence="1">
    <location>
        <begin position="182"/>
        <end position="212"/>
    </location>
</feature>
<evidence type="ECO:0000259" key="1">
    <source>
        <dbReference type="Pfam" id="PF05699"/>
    </source>
</evidence>
<proteinExistence type="predicted"/>
<dbReference type="AlphaFoldDB" id="A0A9C6TX80"/>
<organism evidence="2 3">
    <name type="scientific">Arachis duranensis</name>
    <name type="common">Wild peanut</name>
    <dbReference type="NCBI Taxonomy" id="130453"/>
    <lineage>
        <taxon>Eukaryota</taxon>
        <taxon>Viridiplantae</taxon>
        <taxon>Streptophyta</taxon>
        <taxon>Embryophyta</taxon>
        <taxon>Tracheophyta</taxon>
        <taxon>Spermatophyta</taxon>
        <taxon>Magnoliopsida</taxon>
        <taxon>eudicotyledons</taxon>
        <taxon>Gunneridae</taxon>
        <taxon>Pentapetalae</taxon>
        <taxon>rosids</taxon>
        <taxon>fabids</taxon>
        <taxon>Fabales</taxon>
        <taxon>Fabaceae</taxon>
        <taxon>Papilionoideae</taxon>
        <taxon>50 kb inversion clade</taxon>
        <taxon>dalbergioids sensu lato</taxon>
        <taxon>Dalbergieae</taxon>
        <taxon>Pterocarpus clade</taxon>
        <taxon>Arachis</taxon>
    </lineage>
</organism>
<evidence type="ECO:0000313" key="2">
    <source>
        <dbReference type="Proteomes" id="UP000515211"/>
    </source>
</evidence>
<dbReference type="InterPro" id="IPR008906">
    <property type="entry name" value="HATC_C_dom"/>
</dbReference>
<dbReference type="GO" id="GO:0046983">
    <property type="term" value="F:protein dimerization activity"/>
    <property type="evidence" value="ECO:0007669"/>
    <property type="project" value="InterPro"/>
</dbReference>
<name>A0A9C6TX80_ARADU</name>
<dbReference type="PANTHER" id="PTHR23272">
    <property type="entry name" value="BED FINGER-RELATED"/>
    <property type="match status" value="1"/>
</dbReference>
<sequence length="250" mass="27460">MERSFDAGGFIDSQLLPGTEEFFREEDLAAQAKWVYRSLLRATAIARKVEPNPSFLLPFYVNGDSVPSSLLLFHGSTSDSAIPPCSREEDPVHREGSCHSLLEGVQSLPPQGSRRWVAVAEEHSIHLAAVLSRSSSPVANKTPVAIAVQHSNSSDDKHKALLSVCDQAISCKKQLHNVFFGAFSTGGRVLNNYRSSLTPKTVEALICTQNWLRASPMTTDFEELIEEFEKLELEIAPTGEDEDESGIDSD</sequence>
<dbReference type="GeneID" id="110280424"/>
<dbReference type="KEGG" id="adu:110280424"/>
<dbReference type="RefSeq" id="XP_052116414.1">
    <property type="nucleotide sequence ID" value="XM_052260454.1"/>
</dbReference>
<reference evidence="2" key="1">
    <citation type="journal article" date="2016" name="Nat. Genet.">
        <title>The genome sequences of Arachis duranensis and Arachis ipaensis, the diploid ancestors of cultivated peanut.</title>
        <authorList>
            <person name="Bertioli D.J."/>
            <person name="Cannon S.B."/>
            <person name="Froenicke L."/>
            <person name="Huang G."/>
            <person name="Farmer A.D."/>
            <person name="Cannon E.K."/>
            <person name="Liu X."/>
            <person name="Gao D."/>
            <person name="Clevenger J."/>
            <person name="Dash S."/>
            <person name="Ren L."/>
            <person name="Moretzsohn M.C."/>
            <person name="Shirasawa K."/>
            <person name="Huang W."/>
            <person name="Vidigal B."/>
            <person name="Abernathy B."/>
            <person name="Chu Y."/>
            <person name="Niederhuth C.E."/>
            <person name="Umale P."/>
            <person name="Araujo A.C."/>
            <person name="Kozik A."/>
            <person name="Kim K.D."/>
            <person name="Burow M.D."/>
            <person name="Varshney R.K."/>
            <person name="Wang X."/>
            <person name="Zhang X."/>
            <person name="Barkley N."/>
            <person name="Guimaraes P.M."/>
            <person name="Isobe S."/>
            <person name="Guo B."/>
            <person name="Liao B."/>
            <person name="Stalker H.T."/>
            <person name="Schmitz R.J."/>
            <person name="Scheffler B.E."/>
            <person name="Leal-Bertioli S.C."/>
            <person name="Xun X."/>
            <person name="Jackson S.A."/>
            <person name="Michelmore R."/>
            <person name="Ozias-Akins P."/>
        </authorList>
    </citation>
    <scope>NUCLEOTIDE SEQUENCE [LARGE SCALE GENOMIC DNA]</scope>
    <source>
        <strain evidence="2">cv. V14167</strain>
    </source>
</reference>
<keyword evidence="2" id="KW-1185">Reference proteome</keyword>